<comment type="pathway">
    <text evidence="3">Protein modification; protein ubiquitination.</text>
</comment>
<dbReference type="GO" id="GO:0016020">
    <property type="term" value="C:membrane"/>
    <property type="evidence" value="ECO:0007669"/>
    <property type="project" value="UniProtKB-SubCell"/>
</dbReference>
<name>A0A9Q1K375_9CARY</name>
<dbReference type="OrthoDB" id="8062037at2759"/>
<keyword evidence="19" id="KW-1185">Reference proteome</keyword>
<dbReference type="PANTHER" id="PTHR46913">
    <property type="entry name" value="RING-H2 FINGER PROTEIN ATL16"/>
    <property type="match status" value="1"/>
</dbReference>
<evidence type="ECO:0000259" key="17">
    <source>
        <dbReference type="PROSITE" id="PS50089"/>
    </source>
</evidence>
<dbReference type="EMBL" id="JAKOGI010000400">
    <property type="protein sequence ID" value="KAJ8435625.1"/>
    <property type="molecule type" value="Genomic_DNA"/>
</dbReference>
<feature type="transmembrane region" description="Helical" evidence="16">
    <location>
        <begin position="24"/>
        <end position="46"/>
    </location>
</feature>
<evidence type="ECO:0000256" key="10">
    <source>
        <dbReference type="ARBA" id="ARBA00022833"/>
    </source>
</evidence>
<evidence type="ECO:0000256" key="13">
    <source>
        <dbReference type="ARBA" id="ARBA00024209"/>
    </source>
</evidence>
<keyword evidence="9" id="KW-0833">Ubl conjugation pathway</keyword>
<comment type="subcellular location">
    <subcellularLocation>
        <location evidence="2">Membrane</location>
        <topology evidence="2">Single-pass membrane protein</topology>
    </subcellularLocation>
</comment>
<evidence type="ECO:0000256" key="12">
    <source>
        <dbReference type="ARBA" id="ARBA00023136"/>
    </source>
</evidence>
<keyword evidence="10" id="KW-0862">Zinc</keyword>
<evidence type="ECO:0000256" key="4">
    <source>
        <dbReference type="ARBA" id="ARBA00012483"/>
    </source>
</evidence>
<evidence type="ECO:0000256" key="2">
    <source>
        <dbReference type="ARBA" id="ARBA00004167"/>
    </source>
</evidence>
<dbReference type="Pfam" id="PF13639">
    <property type="entry name" value="zf-RING_2"/>
    <property type="match status" value="1"/>
</dbReference>
<keyword evidence="7" id="KW-0479">Metal-binding</keyword>
<gene>
    <name evidence="18" type="ORF">Cgig2_012279</name>
</gene>
<keyword evidence="12 16" id="KW-0472">Membrane</keyword>
<evidence type="ECO:0000256" key="9">
    <source>
        <dbReference type="ARBA" id="ARBA00022786"/>
    </source>
</evidence>
<feature type="region of interest" description="Disordered" evidence="15">
    <location>
        <begin position="177"/>
        <end position="201"/>
    </location>
</feature>
<evidence type="ECO:0000256" key="6">
    <source>
        <dbReference type="ARBA" id="ARBA00022692"/>
    </source>
</evidence>
<comment type="catalytic activity">
    <reaction evidence="1">
        <text>S-ubiquitinyl-[E2 ubiquitin-conjugating enzyme]-L-cysteine + [acceptor protein]-L-lysine = [E2 ubiquitin-conjugating enzyme]-L-cysteine + N(6)-ubiquitinyl-[acceptor protein]-L-lysine.</text>
        <dbReference type="EC" id="2.3.2.27"/>
    </reaction>
</comment>
<dbReference type="GO" id="GO:0008270">
    <property type="term" value="F:zinc ion binding"/>
    <property type="evidence" value="ECO:0007669"/>
    <property type="project" value="UniProtKB-KW"/>
</dbReference>
<dbReference type="InterPro" id="IPR044600">
    <property type="entry name" value="ATL1/ATL16-like"/>
</dbReference>
<dbReference type="Gene3D" id="3.30.40.10">
    <property type="entry name" value="Zinc/RING finger domain, C3HC4 (zinc finger)"/>
    <property type="match status" value="1"/>
</dbReference>
<evidence type="ECO:0000256" key="5">
    <source>
        <dbReference type="ARBA" id="ARBA00022679"/>
    </source>
</evidence>
<dbReference type="GO" id="GO:0016567">
    <property type="term" value="P:protein ubiquitination"/>
    <property type="evidence" value="ECO:0007669"/>
    <property type="project" value="InterPro"/>
</dbReference>
<evidence type="ECO:0000256" key="1">
    <source>
        <dbReference type="ARBA" id="ARBA00000900"/>
    </source>
</evidence>
<dbReference type="InterPro" id="IPR013083">
    <property type="entry name" value="Znf_RING/FYVE/PHD"/>
</dbReference>
<dbReference type="GO" id="GO:0061630">
    <property type="term" value="F:ubiquitin protein ligase activity"/>
    <property type="evidence" value="ECO:0007669"/>
    <property type="project" value="UniProtKB-EC"/>
</dbReference>
<keyword evidence="11 16" id="KW-1133">Transmembrane helix</keyword>
<protein>
    <recommendedName>
        <fullName evidence="4">RING-type E3 ubiquitin transferase</fullName>
        <ecNumber evidence="4">2.3.2.27</ecNumber>
    </recommendedName>
</protein>
<evidence type="ECO:0000256" key="11">
    <source>
        <dbReference type="ARBA" id="ARBA00022989"/>
    </source>
</evidence>
<comment type="similarity">
    <text evidence="13">Belongs to the RING-type zinc finger family. ATL subfamily.</text>
</comment>
<evidence type="ECO:0000256" key="15">
    <source>
        <dbReference type="SAM" id="MobiDB-lite"/>
    </source>
</evidence>
<evidence type="ECO:0000256" key="7">
    <source>
        <dbReference type="ARBA" id="ARBA00022723"/>
    </source>
</evidence>
<dbReference type="PANTHER" id="PTHR46913:SF1">
    <property type="entry name" value="RING-H2 FINGER PROTEIN ATL16"/>
    <property type="match status" value="1"/>
</dbReference>
<keyword evidence="8 14" id="KW-0863">Zinc-finger</keyword>
<dbReference type="Proteomes" id="UP001153076">
    <property type="component" value="Unassembled WGS sequence"/>
</dbReference>
<keyword evidence="5" id="KW-0808">Transferase</keyword>
<feature type="region of interest" description="Disordered" evidence="15">
    <location>
        <begin position="213"/>
        <end position="240"/>
    </location>
</feature>
<feature type="domain" description="RING-type" evidence="17">
    <location>
        <begin position="104"/>
        <end position="146"/>
    </location>
</feature>
<dbReference type="EC" id="2.3.2.27" evidence="4"/>
<organism evidence="18 19">
    <name type="scientific">Carnegiea gigantea</name>
    <dbReference type="NCBI Taxonomy" id="171969"/>
    <lineage>
        <taxon>Eukaryota</taxon>
        <taxon>Viridiplantae</taxon>
        <taxon>Streptophyta</taxon>
        <taxon>Embryophyta</taxon>
        <taxon>Tracheophyta</taxon>
        <taxon>Spermatophyta</taxon>
        <taxon>Magnoliopsida</taxon>
        <taxon>eudicotyledons</taxon>
        <taxon>Gunneridae</taxon>
        <taxon>Pentapetalae</taxon>
        <taxon>Caryophyllales</taxon>
        <taxon>Cactineae</taxon>
        <taxon>Cactaceae</taxon>
        <taxon>Cactoideae</taxon>
        <taxon>Echinocereeae</taxon>
        <taxon>Carnegiea</taxon>
    </lineage>
</organism>
<dbReference type="InterPro" id="IPR001841">
    <property type="entry name" value="Znf_RING"/>
</dbReference>
<evidence type="ECO:0000256" key="8">
    <source>
        <dbReference type="ARBA" id="ARBA00022771"/>
    </source>
</evidence>
<dbReference type="SMART" id="SM00184">
    <property type="entry name" value="RING"/>
    <property type="match status" value="1"/>
</dbReference>
<comment type="caution">
    <text evidence="18">The sequence shown here is derived from an EMBL/GenBank/DDBJ whole genome shotgun (WGS) entry which is preliminary data.</text>
</comment>
<feature type="compositionally biased region" description="Acidic residues" evidence="15">
    <location>
        <begin position="230"/>
        <end position="240"/>
    </location>
</feature>
<dbReference type="AlphaFoldDB" id="A0A9Q1K375"/>
<evidence type="ECO:0000313" key="18">
    <source>
        <dbReference type="EMBL" id="KAJ8435625.1"/>
    </source>
</evidence>
<keyword evidence="6 16" id="KW-0812">Transmembrane</keyword>
<evidence type="ECO:0000256" key="16">
    <source>
        <dbReference type="SAM" id="Phobius"/>
    </source>
</evidence>
<sequence>MQNQPIKTNHHDSRKINYDLNSKVMLIAVFSLCFVILLVILLHLYARYALRHPWRRPATFIHHYDHYLEPPHPKPGLDPTVIMLLPSFPFKQLSDNDGLDQTECAVCLSMLEDGEMARQLPNCNHIFHLECIDRWLSNQATCPICRSDPTSRLDPLPQEPPHGSELEAVMVVASEGDNTRHDSTTKASNGNVGASSSLSTSSFRLSSFRKMIGRDRSSSSSSSRIFQVQEECDFEREEIQ</sequence>
<feature type="compositionally biased region" description="Polar residues" evidence="15">
    <location>
        <begin position="185"/>
        <end position="194"/>
    </location>
</feature>
<reference evidence="18" key="1">
    <citation type="submission" date="2022-04" db="EMBL/GenBank/DDBJ databases">
        <title>Carnegiea gigantea Genome sequencing and assembly v2.</title>
        <authorList>
            <person name="Copetti D."/>
            <person name="Sanderson M.J."/>
            <person name="Burquez A."/>
            <person name="Wojciechowski M.F."/>
        </authorList>
    </citation>
    <scope>NUCLEOTIDE SEQUENCE</scope>
    <source>
        <strain evidence="18">SGP5-SGP5p</strain>
        <tissue evidence="18">Aerial part</tissue>
    </source>
</reference>
<dbReference type="SUPFAM" id="SSF57850">
    <property type="entry name" value="RING/U-box"/>
    <property type="match status" value="1"/>
</dbReference>
<dbReference type="PROSITE" id="PS50089">
    <property type="entry name" value="ZF_RING_2"/>
    <property type="match status" value="1"/>
</dbReference>
<dbReference type="CDD" id="cd16461">
    <property type="entry name" value="RING-H2_EL5-like"/>
    <property type="match status" value="1"/>
</dbReference>
<accession>A0A9Q1K375</accession>
<evidence type="ECO:0000313" key="19">
    <source>
        <dbReference type="Proteomes" id="UP001153076"/>
    </source>
</evidence>
<evidence type="ECO:0000256" key="3">
    <source>
        <dbReference type="ARBA" id="ARBA00004906"/>
    </source>
</evidence>
<proteinExistence type="inferred from homology"/>
<evidence type="ECO:0000256" key="14">
    <source>
        <dbReference type="PROSITE-ProRule" id="PRU00175"/>
    </source>
</evidence>